<accession>A0A0K0X1A0</accession>
<reference evidence="1 2" key="1">
    <citation type="submission" date="2015-07" db="EMBL/GenBank/DDBJ databases">
        <title>Complete genome sequence of Mycobacterium goodii X7B, a facultative thermophilic biodesulfurizing bacterium.</title>
        <authorList>
            <person name="Yu B."/>
            <person name="Li F."/>
            <person name="Xu P."/>
        </authorList>
    </citation>
    <scope>NUCLEOTIDE SEQUENCE [LARGE SCALE GENOMIC DNA]</scope>
    <source>
        <strain evidence="1 2">X7B</strain>
    </source>
</reference>
<dbReference type="AlphaFoldDB" id="A0A0K0X1A0"/>
<proteinExistence type="predicted"/>
<gene>
    <name evidence="1" type="ORF">AFA91_04105</name>
</gene>
<sequence length="137" mass="15115">MDAVATATAHAVAWTGARTGLWGATTVTAGIVVNGTDDTVLKIDGYGGFDSRRIIHRPVERQWTRAVTAVDLADTSSMQERLAVTFRLATSLVQAFGVPGMGWLTEEGALRPYRMNNDRVRTAREWANRHHVRLDNH</sequence>
<dbReference type="STRING" id="134601.AFA91_04105"/>
<dbReference type="Proteomes" id="UP000062255">
    <property type="component" value="Chromosome"/>
</dbReference>
<dbReference type="KEGG" id="mgo:AFA91_04105"/>
<evidence type="ECO:0000313" key="1">
    <source>
        <dbReference type="EMBL" id="AKS31199.1"/>
    </source>
</evidence>
<dbReference type="PATRIC" id="fig|134601.6.peg.849"/>
<protein>
    <submittedName>
        <fullName evidence="1">Uncharacterized protein</fullName>
    </submittedName>
</protein>
<evidence type="ECO:0000313" key="2">
    <source>
        <dbReference type="Proteomes" id="UP000062255"/>
    </source>
</evidence>
<organism evidence="1 2">
    <name type="scientific">Mycolicibacterium goodii</name>
    <name type="common">Mycobacterium goodii</name>
    <dbReference type="NCBI Taxonomy" id="134601"/>
    <lineage>
        <taxon>Bacteria</taxon>
        <taxon>Bacillati</taxon>
        <taxon>Actinomycetota</taxon>
        <taxon>Actinomycetes</taxon>
        <taxon>Mycobacteriales</taxon>
        <taxon>Mycobacteriaceae</taxon>
        <taxon>Mycolicibacterium</taxon>
    </lineage>
</organism>
<dbReference type="EMBL" id="CP012150">
    <property type="protein sequence ID" value="AKS31199.1"/>
    <property type="molecule type" value="Genomic_DNA"/>
</dbReference>
<name>A0A0K0X1A0_MYCGD</name>